<dbReference type="STRING" id="762486.SAMN05444411_1223"/>
<name>A0A1H3H0A6_9FLAO</name>
<dbReference type="AlphaFoldDB" id="A0A1H3H0A6"/>
<gene>
    <name evidence="1" type="ORF">SAMN05444411_1223</name>
</gene>
<organism evidence="1 2">
    <name type="scientific">Lutibacter oricola</name>
    <dbReference type="NCBI Taxonomy" id="762486"/>
    <lineage>
        <taxon>Bacteria</taxon>
        <taxon>Pseudomonadati</taxon>
        <taxon>Bacteroidota</taxon>
        <taxon>Flavobacteriia</taxon>
        <taxon>Flavobacteriales</taxon>
        <taxon>Flavobacteriaceae</taxon>
        <taxon>Lutibacter</taxon>
    </lineage>
</organism>
<keyword evidence="2" id="KW-1185">Reference proteome</keyword>
<evidence type="ECO:0000313" key="1">
    <source>
        <dbReference type="EMBL" id="SDY09023.1"/>
    </source>
</evidence>
<dbReference type="EMBL" id="FNNJ01000022">
    <property type="protein sequence ID" value="SDY09023.1"/>
    <property type="molecule type" value="Genomic_DNA"/>
</dbReference>
<reference evidence="1 2" key="1">
    <citation type="submission" date="2016-10" db="EMBL/GenBank/DDBJ databases">
        <authorList>
            <person name="de Groot N.N."/>
        </authorList>
    </citation>
    <scope>NUCLEOTIDE SEQUENCE [LARGE SCALE GENOMIC DNA]</scope>
    <source>
        <strain evidence="1 2">DSM 24956</strain>
    </source>
</reference>
<protein>
    <submittedName>
        <fullName evidence="1">Uncharacterized protein</fullName>
    </submittedName>
</protein>
<dbReference type="Proteomes" id="UP000199595">
    <property type="component" value="Unassembled WGS sequence"/>
</dbReference>
<dbReference type="OrthoDB" id="1339084at2"/>
<dbReference type="RefSeq" id="WP_090126564.1">
    <property type="nucleotide sequence ID" value="NZ_FNNJ01000022.1"/>
</dbReference>
<evidence type="ECO:0000313" key="2">
    <source>
        <dbReference type="Proteomes" id="UP000199595"/>
    </source>
</evidence>
<accession>A0A1H3H0A6</accession>
<sequence>MFDIFKKNKITREKRFWNWFSENKEKLENFITSDFSDYSIYNRLTKELQKYNPLLFPEITINENDKFVLIITPDGMSDGVIPTQKLFDKKPEFENWIIKKFRQPTDEIGLSFDGLDYGSSDIKIDYFVDYEREKVDIKLLINNYNEKDKRYESLAWLYLDHILGEFNTISKVGAVIFEKVNEKKEKDELISILELRKLIDKELYKAST</sequence>
<proteinExistence type="predicted"/>